<dbReference type="Pfam" id="PF00309">
    <property type="entry name" value="Sigma54_AID"/>
    <property type="match status" value="1"/>
</dbReference>
<sequence>MKILIMSVTQSLTLRQEQKQIQRLSQVQITALNYLAMGNETLRDEIYKAVSENPALEIVREPVFSNLPAAEYSSRYGNSETSDKYQQILENQEDYGETLQSHLLHQLNAMKISDDELELCTKLIYNLDKNGFYGSMLSPETLIPATIVNNRKAVLEKCLNIVQALDPIGTCCRTPEESLLVQARLSENPNQLALFILDGHLDFLNPPNASKISRKLIDFKEAWHKKAFAGQSALDNLPLDEDAAASALKFILSLNPHPAQGYNSVATVDTGRPDVVLTVTKEPGASDDDFSRGLVSLNSDFHFQIKYASGALPEIRISPDFKMDKVNVAKAQALISSLQFRESTIVMQGCAIVQAQKNFFLKGPGHLSVLTRRQIAKELEIHESTVSRMSAKNGSKYIQTEWGLFPASYFFTSGVNNRDGSKKISSERIKQKMQAILAKPENENLSDQKLTELLNQKGAKIARRTVAKYRAQLGLKNSYKR</sequence>
<dbReference type="AlphaFoldDB" id="A0A1H9CM29"/>
<dbReference type="Proteomes" id="UP000182360">
    <property type="component" value="Unassembled WGS sequence"/>
</dbReference>
<dbReference type="PIRSF" id="PIRSF000774">
    <property type="entry name" value="RpoN"/>
    <property type="match status" value="1"/>
</dbReference>
<keyword evidence="8" id="KW-0804">Transcription</keyword>
<keyword evidence="2" id="KW-0240">DNA-directed RNA polymerase</keyword>
<dbReference type="InterPro" id="IPR000394">
    <property type="entry name" value="RNA_pol_sigma_54"/>
</dbReference>
<evidence type="ECO:0000259" key="10">
    <source>
        <dbReference type="Pfam" id="PF04963"/>
    </source>
</evidence>
<dbReference type="EMBL" id="FOFU01000002">
    <property type="protein sequence ID" value="SEQ02276.1"/>
    <property type="molecule type" value="Genomic_DNA"/>
</dbReference>
<dbReference type="PROSITE" id="PS50044">
    <property type="entry name" value="SIGMA54_3"/>
    <property type="match status" value="1"/>
</dbReference>
<protein>
    <submittedName>
        <fullName evidence="11">RNA polymerase, sigma 54 subunit, RpoN/SigL</fullName>
    </submittedName>
</protein>
<evidence type="ECO:0000259" key="9">
    <source>
        <dbReference type="Pfam" id="PF04552"/>
    </source>
</evidence>
<keyword evidence="3" id="KW-0808">Transferase</keyword>
<organism evidence="11 12">
    <name type="scientific">Treponema bryantii</name>
    <dbReference type="NCBI Taxonomy" id="163"/>
    <lineage>
        <taxon>Bacteria</taxon>
        <taxon>Pseudomonadati</taxon>
        <taxon>Spirochaetota</taxon>
        <taxon>Spirochaetia</taxon>
        <taxon>Spirochaetales</taxon>
        <taxon>Treponemataceae</taxon>
        <taxon>Treponema</taxon>
    </lineage>
</organism>
<evidence type="ECO:0000256" key="8">
    <source>
        <dbReference type="ARBA" id="ARBA00023163"/>
    </source>
</evidence>
<dbReference type="PROSITE" id="PS00718">
    <property type="entry name" value="SIGMA54_2"/>
    <property type="match status" value="1"/>
</dbReference>
<proteinExistence type="inferred from homology"/>
<keyword evidence="5" id="KW-0805">Transcription regulation</keyword>
<keyword evidence="7" id="KW-0238">DNA-binding</keyword>
<dbReference type="Pfam" id="PF04552">
    <property type="entry name" value="Sigma54_DBD"/>
    <property type="match status" value="1"/>
</dbReference>
<dbReference type="RefSeq" id="WP_177177712.1">
    <property type="nucleotide sequence ID" value="NZ_FOFU01000002.1"/>
</dbReference>
<keyword evidence="12" id="KW-1185">Reference proteome</keyword>
<dbReference type="InterPro" id="IPR038709">
    <property type="entry name" value="RpoN_core-bd_sf"/>
</dbReference>
<dbReference type="GO" id="GO:0000428">
    <property type="term" value="C:DNA-directed RNA polymerase complex"/>
    <property type="evidence" value="ECO:0007669"/>
    <property type="project" value="UniProtKB-KW"/>
</dbReference>
<evidence type="ECO:0000256" key="3">
    <source>
        <dbReference type="ARBA" id="ARBA00022679"/>
    </source>
</evidence>
<dbReference type="GO" id="GO:0003677">
    <property type="term" value="F:DNA binding"/>
    <property type="evidence" value="ECO:0007669"/>
    <property type="project" value="UniProtKB-KW"/>
</dbReference>
<dbReference type="STRING" id="163.SAMN04487775_1063"/>
<accession>A0A1H9CM29</accession>
<feature type="domain" description="RNA polymerase sigma factor 54 core-binding" evidence="10">
    <location>
        <begin position="90"/>
        <end position="281"/>
    </location>
</feature>
<dbReference type="PRINTS" id="PR00045">
    <property type="entry name" value="SIGMA54FCT"/>
</dbReference>
<evidence type="ECO:0000256" key="2">
    <source>
        <dbReference type="ARBA" id="ARBA00022478"/>
    </source>
</evidence>
<dbReference type="GO" id="GO:0016779">
    <property type="term" value="F:nucleotidyltransferase activity"/>
    <property type="evidence" value="ECO:0007669"/>
    <property type="project" value="UniProtKB-KW"/>
</dbReference>
<evidence type="ECO:0000313" key="11">
    <source>
        <dbReference type="EMBL" id="SEQ02276.1"/>
    </source>
</evidence>
<evidence type="ECO:0000256" key="4">
    <source>
        <dbReference type="ARBA" id="ARBA00022695"/>
    </source>
</evidence>
<evidence type="ECO:0000256" key="7">
    <source>
        <dbReference type="ARBA" id="ARBA00023125"/>
    </source>
</evidence>
<dbReference type="PANTHER" id="PTHR32248">
    <property type="entry name" value="RNA POLYMERASE SIGMA-54 FACTOR"/>
    <property type="match status" value="1"/>
</dbReference>
<dbReference type="GO" id="GO:0016987">
    <property type="term" value="F:sigma factor activity"/>
    <property type="evidence" value="ECO:0007669"/>
    <property type="project" value="UniProtKB-KW"/>
</dbReference>
<evidence type="ECO:0000313" key="12">
    <source>
        <dbReference type="Proteomes" id="UP000182360"/>
    </source>
</evidence>
<gene>
    <name evidence="11" type="ORF">SAMN04487977_102231</name>
</gene>
<dbReference type="Pfam" id="PF04963">
    <property type="entry name" value="Sigma54_CBD"/>
    <property type="match status" value="1"/>
</dbReference>
<evidence type="ECO:0000256" key="5">
    <source>
        <dbReference type="ARBA" id="ARBA00023015"/>
    </source>
</evidence>
<evidence type="ECO:0000256" key="6">
    <source>
        <dbReference type="ARBA" id="ARBA00023082"/>
    </source>
</evidence>
<keyword evidence="4" id="KW-0548">Nucleotidyltransferase</keyword>
<comment type="similarity">
    <text evidence="1">Belongs to the sigma-54 factor family.</text>
</comment>
<dbReference type="GO" id="GO:0006352">
    <property type="term" value="P:DNA-templated transcription initiation"/>
    <property type="evidence" value="ECO:0007669"/>
    <property type="project" value="InterPro"/>
</dbReference>
<feature type="domain" description="RNA polymerase sigma factor 54 DNA-binding" evidence="9">
    <location>
        <begin position="326"/>
        <end position="481"/>
    </location>
</feature>
<evidence type="ECO:0000256" key="1">
    <source>
        <dbReference type="ARBA" id="ARBA00008798"/>
    </source>
</evidence>
<dbReference type="Gene3D" id="1.10.10.1330">
    <property type="entry name" value="RNA polymerase sigma-54 factor, core-binding domain"/>
    <property type="match status" value="1"/>
</dbReference>
<dbReference type="PANTHER" id="PTHR32248:SF4">
    <property type="entry name" value="RNA POLYMERASE SIGMA-54 FACTOR"/>
    <property type="match status" value="1"/>
</dbReference>
<reference evidence="11 12" key="1">
    <citation type="submission" date="2016-10" db="EMBL/GenBank/DDBJ databases">
        <authorList>
            <person name="de Groot N.N."/>
        </authorList>
    </citation>
    <scope>NUCLEOTIDE SEQUENCE [LARGE SCALE GENOMIC DNA]</scope>
    <source>
        <strain evidence="11 12">B25</strain>
    </source>
</reference>
<dbReference type="Gene3D" id="1.10.10.60">
    <property type="entry name" value="Homeodomain-like"/>
    <property type="match status" value="1"/>
</dbReference>
<dbReference type="InterPro" id="IPR007046">
    <property type="entry name" value="RNA_pol_sigma_54_core-bd"/>
</dbReference>
<dbReference type="GO" id="GO:0001216">
    <property type="term" value="F:DNA-binding transcription activator activity"/>
    <property type="evidence" value="ECO:0007669"/>
    <property type="project" value="InterPro"/>
</dbReference>
<keyword evidence="6" id="KW-0731">Sigma factor</keyword>
<dbReference type="InterPro" id="IPR007634">
    <property type="entry name" value="RNA_pol_sigma_54_DNA-bd"/>
</dbReference>
<name>A0A1H9CM29_9SPIR</name>